<dbReference type="GO" id="GO:0005737">
    <property type="term" value="C:cytoplasm"/>
    <property type="evidence" value="ECO:0007669"/>
    <property type="project" value="UniProtKB-SubCell"/>
</dbReference>
<evidence type="ECO:0000256" key="4">
    <source>
        <dbReference type="ARBA" id="ARBA00022670"/>
    </source>
</evidence>
<evidence type="ECO:0000313" key="10">
    <source>
        <dbReference type="Proteomes" id="UP000326852"/>
    </source>
</evidence>
<evidence type="ECO:0000256" key="7">
    <source>
        <dbReference type="SAM" id="MobiDB-lite"/>
    </source>
</evidence>
<dbReference type="Gene3D" id="2.120.10.60">
    <property type="entry name" value="Tricorn protease N-terminal domain"/>
    <property type="match status" value="1"/>
</dbReference>
<dbReference type="AlphaFoldDB" id="A0A5N6MKH0"/>
<dbReference type="InterPro" id="IPR012393">
    <property type="entry name" value="Tricorn_protease"/>
</dbReference>
<comment type="similarity">
    <text evidence="2">Belongs to the peptidase S41B family.</text>
</comment>
<feature type="compositionally biased region" description="Gly residues" evidence="7">
    <location>
        <begin position="373"/>
        <end position="389"/>
    </location>
</feature>
<dbReference type="PANTHER" id="PTHR43253">
    <property type="entry name" value="TRICORN PROTEASE HOMOLOG 2-RELATED"/>
    <property type="match status" value="1"/>
</dbReference>
<evidence type="ECO:0000256" key="1">
    <source>
        <dbReference type="ARBA" id="ARBA00004496"/>
    </source>
</evidence>
<dbReference type="SUPFAM" id="SSF69304">
    <property type="entry name" value="Tricorn protease N-terminal domain"/>
    <property type="match status" value="1"/>
</dbReference>
<evidence type="ECO:0000256" key="2">
    <source>
        <dbReference type="ARBA" id="ARBA00008524"/>
    </source>
</evidence>
<evidence type="ECO:0000256" key="5">
    <source>
        <dbReference type="ARBA" id="ARBA00022801"/>
    </source>
</evidence>
<dbReference type="Gene3D" id="3.30.750.44">
    <property type="match status" value="1"/>
</dbReference>
<gene>
    <name evidence="9" type="ORF">GD627_10475</name>
</gene>
<dbReference type="PANTHER" id="PTHR43253:SF1">
    <property type="entry name" value="TRICORN PROTEASE HOMOLOG 2-RELATED"/>
    <property type="match status" value="1"/>
</dbReference>
<feature type="region of interest" description="Disordered" evidence="7">
    <location>
        <begin position="606"/>
        <end position="629"/>
    </location>
</feature>
<dbReference type="CDD" id="cd07562">
    <property type="entry name" value="Peptidase_S41_TRI"/>
    <property type="match status" value="1"/>
</dbReference>
<comment type="subcellular location">
    <subcellularLocation>
        <location evidence="1">Cytoplasm</location>
    </subcellularLocation>
</comment>
<dbReference type="Pfam" id="PF14684">
    <property type="entry name" value="Tricorn_C1"/>
    <property type="match status" value="1"/>
</dbReference>
<keyword evidence="4" id="KW-0645">Protease</keyword>
<dbReference type="InterPro" id="IPR029045">
    <property type="entry name" value="ClpP/crotonase-like_dom_sf"/>
</dbReference>
<proteinExistence type="inferred from homology"/>
<dbReference type="Gene3D" id="2.130.10.10">
    <property type="entry name" value="YVTN repeat-like/Quinoprotein amine dehydrogenase"/>
    <property type="match status" value="1"/>
</dbReference>
<feature type="region of interest" description="Disordered" evidence="7">
    <location>
        <begin position="369"/>
        <end position="397"/>
    </location>
</feature>
<dbReference type="SUPFAM" id="SSF50156">
    <property type="entry name" value="PDZ domain-like"/>
    <property type="match status" value="1"/>
</dbReference>
<evidence type="ECO:0000313" key="9">
    <source>
        <dbReference type="EMBL" id="KAD3633238.1"/>
    </source>
</evidence>
<feature type="region of interest" description="Disordered" evidence="7">
    <location>
        <begin position="1148"/>
        <end position="1198"/>
    </location>
</feature>
<reference evidence="9 10" key="1">
    <citation type="submission" date="2019-08" db="EMBL/GenBank/DDBJ databases">
        <title>Arthrobacter sp. nov., isolated from plateau pika and Tibetan wild ass.</title>
        <authorList>
            <person name="Ge Y."/>
        </authorList>
    </citation>
    <scope>NUCLEOTIDE SEQUENCE [LARGE SCALE GENOMIC DNA]</scope>
    <source>
        <strain evidence="9 10">785</strain>
    </source>
</reference>
<dbReference type="InterPro" id="IPR028204">
    <property type="entry name" value="Tricorn_C1"/>
</dbReference>
<dbReference type="Pfam" id="PF26549">
    <property type="entry name" value="Tricorn_N"/>
    <property type="match status" value="1"/>
</dbReference>
<feature type="compositionally biased region" description="Low complexity" evidence="7">
    <location>
        <begin position="606"/>
        <end position="618"/>
    </location>
</feature>
<dbReference type="InterPro" id="IPR029414">
    <property type="entry name" value="Tricorn_PDZ"/>
</dbReference>
<dbReference type="SUPFAM" id="SSF52096">
    <property type="entry name" value="ClpP/crotonase"/>
    <property type="match status" value="1"/>
</dbReference>
<accession>A0A5N6MKH0</accession>
<feature type="compositionally biased region" description="Low complexity" evidence="7">
    <location>
        <begin position="1168"/>
        <end position="1183"/>
    </location>
</feature>
<evidence type="ECO:0000259" key="8">
    <source>
        <dbReference type="SMART" id="SM00245"/>
    </source>
</evidence>
<dbReference type="Gene3D" id="2.30.42.10">
    <property type="match status" value="1"/>
</dbReference>
<dbReference type="Pfam" id="PF14685">
    <property type="entry name" value="PDZ_Tricorn"/>
    <property type="match status" value="1"/>
</dbReference>
<comment type="caution">
    <text evidence="9">The sequence shown here is derived from an EMBL/GenBank/DDBJ whole genome shotgun (WGS) entry which is preliminary data.</text>
</comment>
<dbReference type="SMART" id="SM00245">
    <property type="entry name" value="TSPc"/>
    <property type="match status" value="1"/>
</dbReference>
<dbReference type="Proteomes" id="UP000326852">
    <property type="component" value="Unassembled WGS sequence"/>
</dbReference>
<dbReference type="InterPro" id="IPR036034">
    <property type="entry name" value="PDZ_sf"/>
</dbReference>
<name>A0A5N6MKH0_9MICC</name>
<keyword evidence="3" id="KW-0963">Cytoplasm</keyword>
<sequence>MSPTSYLRYPDLHGDLLTFVAEDDVWMAPLDGGRAWRVSALQLPARSPKFSPDGTRLAWQVVQGGAPEIVTADVDGGNFRQLTFWGSQSTRLKGFNAAGQVIATCSVEQEDNRLRWAFAVPLDGSAPVKLPYGPVETLAEGPAVGDERPMVIGSLLTREQAWWKRYRGGTAGKLWIDADGNGEFLRLVPELDGNLSDPMWIDGRVVFLSDHEGYGNLYSVTPRGGDLRRHTDFEGFYVRHASSDGSRIVFESAGRIWLLPSLDSEAQPVDISLGSAGTARRPRPLDVSKHLAEVVPDATGTASLVESHGTLHWLTHRDGPSRVIEADSSVRARLGRPLAGSRAVYVADHDGEEAIYIRDVFEDAALDAAAPADGGGQSGGKPAGPGGSNGFVLPRPVSAGGAAAPLGGVHTEETRTGAGYRDAPAAEAPGGARTTGAGGTAGPVRVGFDRPTRVSQVVPSPDGQRVGVATEYGEVFVLNVARAELLPVAASEFGAVDQLAFSPDSQWLAWAEPSSAEGHSRIRLRSVLDTAAPAVDVTDGRFTDHDPSFTTDGRYLAFLSERSFDPVYDTHRFDLSFPASTKPFLAALAAGTPSPFGPSVSGTSVAAAGGASGASDGVKPGTAEKTPDGTVAPVRVDAERIGDRLIAVPVPQGRYAKLRTAEGCLLWQASDLYGVTGDGRATAVDRDPSSRLERFDLAKKDVSVLVPALDDFEVSGDGTKVVLRHEGGVRMVPAAARVEDDSAENVRVDLERIRVRIDPVKVWGQAFDEAWRLQRDFFWAADMGGLDWTGVHARYRPLVQNLGSHDDLVDLLWEMHGELGTSHAYVTPAPVTEQGSGGQGFLGADLRPTAGGWEVVRILGAESSDPQATSPLSAPGADVHPGDIIAAVDGQPVPAAEGPAVLLAGAAGRTVELTVVTTDDDGVPSRRRIAVVPLRSEERLRYQNWVSANRRTVREASHGEFGYLHIPDMVANGWSQLHRDLDQEASMKALLVDVRRNRGGHTSQLVAELIGRKVTAWSVPRAGTPTPYPSHAPRGPVVILTDEFAGSDGDIVTQVSKLRGIGPVVGTRTWGGVVGIDGRFDLVDGTVVNQPRYAYWFTGGVGWDVENRGVEPDIEVAFPPHAYVAGEDPQLERGVGILHEMLSELPTDEPPAISGYRTLQPAPLPKRPQAQAPDAGPAVPAPVSEGALPDAAGRDGRR</sequence>
<evidence type="ECO:0000256" key="6">
    <source>
        <dbReference type="ARBA" id="ARBA00022825"/>
    </source>
</evidence>
<dbReference type="InterPro" id="IPR005151">
    <property type="entry name" value="Tail-specific_protease"/>
</dbReference>
<feature type="domain" description="Tail specific protease" evidence="8">
    <location>
        <begin position="924"/>
        <end position="1117"/>
    </location>
</feature>
<keyword evidence="5" id="KW-0378">Hydrolase</keyword>
<dbReference type="RefSeq" id="WP_152272432.1">
    <property type="nucleotide sequence ID" value="NZ_VTFX01000004.1"/>
</dbReference>
<dbReference type="EMBL" id="VTFX01000004">
    <property type="protein sequence ID" value="KAD3633238.1"/>
    <property type="molecule type" value="Genomic_DNA"/>
</dbReference>
<dbReference type="InterPro" id="IPR015943">
    <property type="entry name" value="WD40/YVTN_repeat-like_dom_sf"/>
</dbReference>
<organism evidence="9 10">
    <name type="scientific">Arthrobacter yangruifuii</name>
    <dbReference type="NCBI Taxonomy" id="2606616"/>
    <lineage>
        <taxon>Bacteria</taxon>
        <taxon>Bacillati</taxon>
        <taxon>Actinomycetota</taxon>
        <taxon>Actinomycetes</taxon>
        <taxon>Micrococcales</taxon>
        <taxon>Micrococcaceae</taxon>
        <taxon>Arthrobacter</taxon>
    </lineage>
</organism>
<dbReference type="GO" id="GO:0006508">
    <property type="term" value="P:proteolysis"/>
    <property type="evidence" value="ECO:0007669"/>
    <property type="project" value="UniProtKB-KW"/>
</dbReference>
<evidence type="ECO:0000256" key="3">
    <source>
        <dbReference type="ARBA" id="ARBA00022490"/>
    </source>
</evidence>
<dbReference type="GO" id="GO:0008236">
    <property type="term" value="F:serine-type peptidase activity"/>
    <property type="evidence" value="ECO:0007669"/>
    <property type="project" value="UniProtKB-KW"/>
</dbReference>
<dbReference type="SUPFAM" id="SSF69322">
    <property type="entry name" value="Tricorn protease domain 2"/>
    <property type="match status" value="1"/>
</dbReference>
<dbReference type="Pfam" id="PF26550">
    <property type="entry name" value="Tricorn_2nd"/>
    <property type="match status" value="1"/>
</dbReference>
<protein>
    <submittedName>
        <fullName evidence="9">Peptidase S41</fullName>
    </submittedName>
</protein>
<keyword evidence="10" id="KW-1185">Reference proteome</keyword>
<keyword evidence="6" id="KW-0720">Serine protease</keyword>
<dbReference type="Gene3D" id="3.90.226.10">
    <property type="entry name" value="2-enoyl-CoA Hydratase, Chain A, domain 1"/>
    <property type="match status" value="1"/>
</dbReference>
<dbReference type="Pfam" id="PF03572">
    <property type="entry name" value="Peptidase_S41"/>
    <property type="match status" value="1"/>
</dbReference>